<dbReference type="PROSITE" id="PS51257">
    <property type="entry name" value="PROKAR_LIPOPROTEIN"/>
    <property type="match status" value="1"/>
</dbReference>
<dbReference type="AlphaFoldDB" id="A0A806CP67"/>
<evidence type="ECO:0008006" key="3">
    <source>
        <dbReference type="Google" id="ProtNLM"/>
    </source>
</evidence>
<protein>
    <recommendedName>
        <fullName evidence="3">DUF4431 domain-containing protein</fullName>
    </recommendedName>
</protein>
<proteinExistence type="predicted"/>
<feature type="signal peptide" evidence="1">
    <location>
        <begin position="1"/>
        <end position="23"/>
    </location>
</feature>
<geneLocation type="plasmid" evidence="2">
    <name>pZZM404</name>
</geneLocation>
<gene>
    <name evidence="2" type="ORF">ZZM4_0114</name>
</gene>
<dbReference type="RefSeq" id="WP_012954757.1">
    <property type="nucleotide sequence ID" value="NC_013787.1"/>
</dbReference>
<evidence type="ECO:0000313" key="2">
    <source>
        <dbReference type="EMBL" id="ADC33883.1"/>
    </source>
</evidence>
<keyword evidence="1" id="KW-0732">Signal</keyword>
<sequence>MLKYFSLVLMSIMACCWQTSAWAGQCYNLARKEPSQLTGIVEYIIFPGPPNYEDVQNGDTPEPSYVLKLSNPICLSGDEFADPKNHFQSVQLVGTKATSKLLQQFLHKNVTVQLTDTMAAATGHHHEPLVATVTAVRPVSYSAPQAKAMDFIDEYGTAATTIRAFYTALGDGQGAAASALVVPEKRSTPAFLASNLTKFYGSLTDRIQLLDIAQESTNIFIVRYHYVAKSHICNGRASIMTSMRNGRNFIQSIHALNGC</sequence>
<name>A0A806CP67_ZYMMO</name>
<accession>A0A806CP67</accession>
<dbReference type="EMBL" id="CP001884">
    <property type="protein sequence ID" value="ADC33883.1"/>
    <property type="molecule type" value="Genomic_DNA"/>
</dbReference>
<dbReference type="GeneID" id="79905346"/>
<reference evidence="2" key="1">
    <citation type="submission" date="2010-01" db="EMBL/GenBank/DDBJ databases">
        <title>Complete sequence of plasmid4 of Zymomonas mobilis subsp. mobilis ZM4.</title>
        <authorList>
            <consortium name="US DOE Joint Genome Institute"/>
            <person name="Lucas S."/>
            <person name="Copeland A."/>
            <person name="Lapidus A."/>
            <person name="Glavina del Rio T."/>
            <person name="Tice H."/>
            <person name="Bruce D."/>
            <person name="Goodwin L."/>
            <person name="Pitluck S."/>
            <person name="Balakireva M."/>
            <person name="Brettin T."/>
            <person name="Detter J.C."/>
            <person name="Han C."/>
            <person name="Larimer F."/>
            <person name="Land M."/>
            <person name="Hauser L."/>
            <person name="Kyrpides N."/>
            <person name="Mikhailova N."/>
            <person name="Pappas K."/>
        </authorList>
    </citation>
    <scope>NUCLEOTIDE SEQUENCE [LARGE SCALE GENOMIC DNA]</scope>
    <source>
        <strain evidence="2">ZM4</strain>
        <plasmid evidence="2">pZZM404</plasmid>
    </source>
</reference>
<keyword evidence="2" id="KW-0614">Plasmid</keyword>
<evidence type="ECO:0000256" key="1">
    <source>
        <dbReference type="SAM" id="SignalP"/>
    </source>
</evidence>
<feature type="chain" id="PRO_5032651962" description="DUF4431 domain-containing protein" evidence="1">
    <location>
        <begin position="24"/>
        <end position="259"/>
    </location>
</feature>
<organism evidence="2">
    <name type="scientific">Zymomonas mobilis subsp. mobilis (strain ATCC 31821 / ZM4 / CP4)</name>
    <dbReference type="NCBI Taxonomy" id="264203"/>
    <lineage>
        <taxon>Bacteria</taxon>
        <taxon>Pseudomonadati</taxon>
        <taxon>Pseudomonadota</taxon>
        <taxon>Alphaproteobacteria</taxon>
        <taxon>Sphingomonadales</taxon>
        <taxon>Zymomonadaceae</taxon>
        <taxon>Zymomonas</taxon>
    </lineage>
</organism>